<dbReference type="EMBL" id="CP010415">
    <property type="protein sequence ID" value="AJE20119.1"/>
    <property type="molecule type" value="Genomic_DNA"/>
</dbReference>
<accession>A0A0C4WJI8</accession>
<dbReference type="InterPro" id="IPR026881">
    <property type="entry name" value="WYL_dom"/>
</dbReference>
<dbReference type="InterPro" id="IPR051534">
    <property type="entry name" value="CBASS_pafABC_assoc_protein"/>
</dbReference>
<dbReference type="InterPro" id="IPR057727">
    <property type="entry name" value="WCX_dom"/>
</dbReference>
<dbReference type="Pfam" id="PF25583">
    <property type="entry name" value="WCX"/>
    <property type="match status" value="1"/>
</dbReference>
<dbReference type="STRING" id="1328314.Achr_6200"/>
<reference evidence="4 5" key="1">
    <citation type="journal article" date="2015" name="PLoS ONE">
        <title>Azotobacter Genomes: The Genome of Azotobacter chroococcum NCIMB 8003 (ATCC 4412).</title>
        <authorList>
            <person name="Robson R.L."/>
            <person name="Jones R."/>
            <person name="Robson R.M."/>
            <person name="Schwartz A."/>
            <person name="Richardson T.H."/>
        </authorList>
    </citation>
    <scope>NUCLEOTIDE SEQUENCE [LARGE SCALE GENOMIC DNA]</scope>
    <source>
        <strain evidence="4 5">NCIMB 8003</strain>
    </source>
</reference>
<evidence type="ECO:0000313" key="4">
    <source>
        <dbReference type="EMBL" id="AJE20119.1"/>
    </source>
</evidence>
<evidence type="ECO:0000259" key="2">
    <source>
        <dbReference type="Pfam" id="PF13280"/>
    </source>
</evidence>
<feature type="domain" description="WYL" evidence="2">
    <location>
        <begin position="156"/>
        <end position="222"/>
    </location>
</feature>
<protein>
    <submittedName>
        <fullName evidence="4">Transcriptional regulator</fullName>
    </submittedName>
</protein>
<dbReference type="KEGG" id="acx:Achr_6200"/>
<feature type="region of interest" description="Disordered" evidence="1">
    <location>
        <begin position="335"/>
        <end position="371"/>
    </location>
</feature>
<proteinExistence type="predicted"/>
<dbReference type="PANTHER" id="PTHR34580:SF1">
    <property type="entry name" value="PROTEIN PAFC"/>
    <property type="match status" value="1"/>
</dbReference>
<dbReference type="AlphaFoldDB" id="A0A0C4WJI8"/>
<dbReference type="Pfam" id="PF13280">
    <property type="entry name" value="WYL"/>
    <property type="match status" value="1"/>
</dbReference>
<dbReference type="PANTHER" id="PTHR34580">
    <property type="match status" value="1"/>
</dbReference>
<evidence type="ECO:0000313" key="5">
    <source>
        <dbReference type="Proteomes" id="UP000068210"/>
    </source>
</evidence>
<keyword evidence="5" id="KW-1185">Reference proteome</keyword>
<organism evidence="4 5">
    <name type="scientific">Azotobacter chroococcum NCIMB 8003</name>
    <dbReference type="NCBI Taxonomy" id="1328314"/>
    <lineage>
        <taxon>Bacteria</taxon>
        <taxon>Pseudomonadati</taxon>
        <taxon>Pseudomonadota</taxon>
        <taxon>Gammaproteobacteria</taxon>
        <taxon>Pseudomonadales</taxon>
        <taxon>Pseudomonadaceae</taxon>
        <taxon>Azotobacter</taxon>
    </lineage>
</organism>
<dbReference type="Proteomes" id="UP000068210">
    <property type="component" value="Chromosome"/>
</dbReference>
<evidence type="ECO:0000259" key="3">
    <source>
        <dbReference type="Pfam" id="PF25583"/>
    </source>
</evidence>
<dbReference type="HOGENOM" id="CLU_041141_0_1_6"/>
<evidence type="ECO:0000256" key="1">
    <source>
        <dbReference type="SAM" id="MobiDB-lite"/>
    </source>
</evidence>
<name>A0A0C4WJI8_9GAMM</name>
<feature type="domain" description="WCX" evidence="3">
    <location>
        <begin position="254"/>
        <end position="330"/>
    </location>
</feature>
<gene>
    <name evidence="4" type="ORF">Achr_6200</name>
</gene>
<dbReference type="RefSeq" id="WP_082045357.1">
    <property type="nucleotide sequence ID" value="NZ_CP010415.1"/>
</dbReference>
<dbReference type="PROSITE" id="PS52050">
    <property type="entry name" value="WYL"/>
    <property type="match status" value="1"/>
</dbReference>
<sequence length="371" mass="42611">MAEAKDPLFRYLALLQLIPRWPGRISTPTLQEKLRDKGFEIDKRSLQRDLRDKLARRFPIICDDTERPYRWSLDRDAAHGLPALDTASALALHLAESHLNTLLPQSVLDQLNPHFRSARDYLDGMERNGLAHWARRVRTLPNGKALLPAPLQPATWTQVCTALLERRQLRVDYLSRSKGEARSLRIHPAGLVSRHSSSYLIGTANDYDDLRQFALHRIQRAELLDEPAREHDGFDIDRYIEGGAFAWRQAPHEVELIADVHPQIAWLLNETPLSRQQSLEPLPDTDWQRLRASVPLDQETLWWIFGLNDNIRVHAPREWVEEIGNRLEKLRAMYAEPSQCDTSRRGPMENSPPAPATERQGAEAQTAEEMP</sequence>